<evidence type="ECO:0000313" key="2">
    <source>
        <dbReference type="Proteomes" id="UP000029995"/>
    </source>
</evidence>
<comment type="caution">
    <text evidence="1">The sequence shown here is derived from an EMBL/GenBank/DDBJ whole genome shotgun (WGS) entry which is preliminary data.</text>
</comment>
<dbReference type="RefSeq" id="WP_034834424.1">
    <property type="nucleotide sequence ID" value="NZ_JANX01000075.1"/>
</dbReference>
<sequence length="124" mass="14253">MTQKEHRAAYIEAMIYLYQRRLHAEHIESEANKGKPVSFSLMTLSELEAYTDPPDDQKSESMRWRKATHMLAALMPLFAKNHEEAHDLVETIADHFPGKEGRVSHMLDHALDGVAFSDGDRWFA</sequence>
<reference evidence="1 2" key="1">
    <citation type="submission" date="2014-01" db="EMBL/GenBank/DDBJ databases">
        <title>Genome sequence determination for a cystic fibrosis isolate, Inquilinus limosus.</title>
        <authorList>
            <person name="Pino M."/>
            <person name="Di Conza J."/>
            <person name="Gutkind G."/>
        </authorList>
    </citation>
    <scope>NUCLEOTIDE SEQUENCE [LARGE SCALE GENOMIC DNA]</scope>
    <source>
        <strain evidence="1 2">MP06</strain>
    </source>
</reference>
<dbReference type="Proteomes" id="UP000029995">
    <property type="component" value="Unassembled WGS sequence"/>
</dbReference>
<dbReference type="AlphaFoldDB" id="A0A0A0D967"/>
<proteinExistence type="predicted"/>
<dbReference type="EMBL" id="JANX01000075">
    <property type="protein sequence ID" value="KGM34689.1"/>
    <property type="molecule type" value="Genomic_DNA"/>
</dbReference>
<organism evidence="1 2">
    <name type="scientific">Inquilinus limosus MP06</name>
    <dbReference type="NCBI Taxonomy" id="1398085"/>
    <lineage>
        <taxon>Bacteria</taxon>
        <taxon>Pseudomonadati</taxon>
        <taxon>Pseudomonadota</taxon>
        <taxon>Alphaproteobacteria</taxon>
        <taxon>Rhodospirillales</taxon>
        <taxon>Rhodospirillaceae</taxon>
        <taxon>Inquilinus</taxon>
    </lineage>
</organism>
<protein>
    <submittedName>
        <fullName evidence="1">Uncharacterized protein</fullName>
    </submittedName>
</protein>
<evidence type="ECO:0000313" key="1">
    <source>
        <dbReference type="EMBL" id="KGM34689.1"/>
    </source>
</evidence>
<name>A0A0A0D967_9PROT</name>
<gene>
    <name evidence="1" type="ORF">P409_08810</name>
</gene>
<accession>A0A0A0D967</accession>